<gene>
    <name evidence="2" type="ORF">PGLA1383_LOCUS55136</name>
</gene>
<accession>A0A813HPK3</accession>
<proteinExistence type="predicted"/>
<organism evidence="2 3">
    <name type="scientific">Polarella glacialis</name>
    <name type="common">Dinoflagellate</name>
    <dbReference type="NCBI Taxonomy" id="89957"/>
    <lineage>
        <taxon>Eukaryota</taxon>
        <taxon>Sar</taxon>
        <taxon>Alveolata</taxon>
        <taxon>Dinophyceae</taxon>
        <taxon>Suessiales</taxon>
        <taxon>Suessiaceae</taxon>
        <taxon>Polarella</taxon>
    </lineage>
</organism>
<feature type="signal peptide" evidence="1">
    <location>
        <begin position="1"/>
        <end position="24"/>
    </location>
</feature>
<dbReference type="Proteomes" id="UP000654075">
    <property type="component" value="Unassembled WGS sequence"/>
</dbReference>
<dbReference type="EMBL" id="CAJNNV010032520">
    <property type="protein sequence ID" value="CAE8640217.1"/>
    <property type="molecule type" value="Genomic_DNA"/>
</dbReference>
<dbReference type="AlphaFoldDB" id="A0A813HPK3"/>
<protein>
    <submittedName>
        <fullName evidence="2">Uncharacterized protein</fullName>
    </submittedName>
</protein>
<evidence type="ECO:0000313" key="2">
    <source>
        <dbReference type="EMBL" id="CAE8640217.1"/>
    </source>
</evidence>
<keyword evidence="1" id="KW-0732">Signal</keyword>
<keyword evidence="3" id="KW-1185">Reference proteome</keyword>
<feature type="chain" id="PRO_5032593568" evidence="1">
    <location>
        <begin position="25"/>
        <end position="169"/>
    </location>
</feature>
<name>A0A813HPK3_POLGL</name>
<dbReference type="PROSITE" id="PS51257">
    <property type="entry name" value="PROKAR_LIPOPROTEIN"/>
    <property type="match status" value="1"/>
</dbReference>
<evidence type="ECO:0000256" key="1">
    <source>
        <dbReference type="SAM" id="SignalP"/>
    </source>
</evidence>
<reference evidence="2" key="1">
    <citation type="submission" date="2021-02" db="EMBL/GenBank/DDBJ databases">
        <authorList>
            <person name="Dougan E. K."/>
            <person name="Rhodes N."/>
            <person name="Thang M."/>
            <person name="Chan C."/>
        </authorList>
    </citation>
    <scope>NUCLEOTIDE SEQUENCE</scope>
</reference>
<evidence type="ECO:0000313" key="3">
    <source>
        <dbReference type="Proteomes" id="UP000654075"/>
    </source>
</evidence>
<sequence>MAAALRRSHSLLALASLALALAAALGCCSQLFVAPAAKASAVQRRESLGAAMSMGLAAALGVAATGELPAVAKSDNAQWAKEWVDPFHKGCPRDIQLGSDDVTLTITGEDGAPDCTGNDARTKWTVTGTVKSVTRAIIDFSPKGGPEKVLVKIDKKGIHFPDGNTWSKK</sequence>
<comment type="caution">
    <text evidence="2">The sequence shown here is derived from an EMBL/GenBank/DDBJ whole genome shotgun (WGS) entry which is preliminary data.</text>
</comment>